<dbReference type="SUPFAM" id="SSF50978">
    <property type="entry name" value="WD40 repeat-like"/>
    <property type="match status" value="1"/>
</dbReference>
<dbReference type="eggNOG" id="COG0775">
    <property type="taxonomic scope" value="Bacteria"/>
</dbReference>
<reference evidence="5 6" key="1">
    <citation type="journal article" date="2012" name="J. Bacteriol.">
        <title>Complete Genome Sequence of the Fruiting Myxobacterium Corallococcus coralloides DSM 2259.</title>
        <authorList>
            <person name="Huntley S."/>
            <person name="Zhang Y."/>
            <person name="Treuner-Lange A."/>
            <person name="Kneip S."/>
            <person name="Sensen C.W."/>
            <person name="Sogaard-Andersen L."/>
        </authorList>
    </citation>
    <scope>NUCLEOTIDE SEQUENCE [LARGE SCALE GENOMIC DNA]</scope>
    <source>
        <strain evidence="6">ATCC 25202 / DSM 2259 / NBRC 100086 / M2</strain>
    </source>
</reference>
<keyword evidence="6" id="KW-1185">Reference proteome</keyword>
<dbReference type="GO" id="GO:0009116">
    <property type="term" value="P:nucleoside metabolic process"/>
    <property type="evidence" value="ECO:0007669"/>
    <property type="project" value="InterPro"/>
</dbReference>
<feature type="repeat" description="WD" evidence="3">
    <location>
        <begin position="902"/>
        <end position="943"/>
    </location>
</feature>
<dbReference type="InterPro" id="IPR001680">
    <property type="entry name" value="WD40_rpt"/>
</dbReference>
<feature type="repeat" description="WD" evidence="3">
    <location>
        <begin position="650"/>
        <end position="691"/>
    </location>
</feature>
<dbReference type="KEGG" id="ccx:COCOR_04417"/>
<dbReference type="SUPFAM" id="SSF50998">
    <property type="entry name" value="Quinoprotein alcohol dehydrogenase-like"/>
    <property type="match status" value="1"/>
</dbReference>
<dbReference type="Gene3D" id="2.160.20.80">
    <property type="entry name" value="E3 ubiquitin-protein ligase SopA"/>
    <property type="match status" value="1"/>
</dbReference>
<dbReference type="SUPFAM" id="SSF141571">
    <property type="entry name" value="Pentapeptide repeat-like"/>
    <property type="match status" value="1"/>
</dbReference>
<organism evidence="5 6">
    <name type="scientific">Corallococcus coralloides (strain ATCC 25202 / DSM 2259 / NBRC 100086 / M2)</name>
    <name type="common">Myxococcus coralloides</name>
    <dbReference type="NCBI Taxonomy" id="1144275"/>
    <lineage>
        <taxon>Bacteria</taxon>
        <taxon>Pseudomonadati</taxon>
        <taxon>Myxococcota</taxon>
        <taxon>Myxococcia</taxon>
        <taxon>Myxococcales</taxon>
        <taxon>Cystobacterineae</taxon>
        <taxon>Myxococcaceae</taxon>
        <taxon>Corallococcus</taxon>
    </lineage>
</organism>
<reference evidence="6" key="2">
    <citation type="submission" date="2012-03" db="EMBL/GenBank/DDBJ databases">
        <title>Genome sequence of the fruiting myxobacterium Corallococcus coralloides DSM 2259.</title>
        <authorList>
            <person name="Huntley S."/>
            <person name="Zhang Y."/>
            <person name="Treuner-Lange A."/>
            <person name="Sensen C.W."/>
            <person name="Sogaard-Andersen L."/>
        </authorList>
    </citation>
    <scope>NUCLEOTIDE SEQUENCE [LARGE SCALE GENOMIC DNA]</scope>
    <source>
        <strain evidence="6">ATCC 25202 / DSM 2259 / NBRC 100086 / M2</strain>
    </source>
</reference>
<evidence type="ECO:0000256" key="2">
    <source>
        <dbReference type="ARBA" id="ARBA00022737"/>
    </source>
</evidence>
<dbReference type="PANTHER" id="PTHR44129">
    <property type="entry name" value="WD REPEAT-CONTAINING PROTEIN POP1"/>
    <property type="match status" value="1"/>
</dbReference>
<dbReference type="Pfam" id="PF00400">
    <property type="entry name" value="WD40"/>
    <property type="match status" value="12"/>
</dbReference>
<dbReference type="InParanoid" id="H8MF98"/>
<dbReference type="Proteomes" id="UP000007587">
    <property type="component" value="Chromosome"/>
</dbReference>
<dbReference type="Gene3D" id="2.130.10.10">
    <property type="entry name" value="YVTN repeat-like/Quinoprotein amine dehydrogenase"/>
    <property type="match status" value="5"/>
</dbReference>
<gene>
    <name evidence="5" type="ordered locus">COCOR_04417</name>
</gene>
<dbReference type="HOGENOM" id="CLU_273285_0_0_7"/>
<keyword evidence="1 3" id="KW-0853">WD repeat</keyword>
<dbReference type="Gene3D" id="3.40.50.1580">
    <property type="entry name" value="Nucleoside phosphorylase domain"/>
    <property type="match status" value="1"/>
</dbReference>
<dbReference type="OrthoDB" id="9765809at2"/>
<feature type="repeat" description="WD" evidence="3">
    <location>
        <begin position="734"/>
        <end position="775"/>
    </location>
</feature>
<dbReference type="InterPro" id="IPR035994">
    <property type="entry name" value="Nucleoside_phosphorylase_sf"/>
</dbReference>
<dbReference type="InterPro" id="IPR020472">
    <property type="entry name" value="WD40_PAC1"/>
</dbReference>
<dbReference type="eggNOG" id="COG2319">
    <property type="taxonomic scope" value="Bacteria"/>
</dbReference>
<dbReference type="CDD" id="cd00200">
    <property type="entry name" value="WD40"/>
    <property type="match status" value="2"/>
</dbReference>
<dbReference type="Pfam" id="PF00805">
    <property type="entry name" value="Pentapeptide"/>
    <property type="match status" value="1"/>
</dbReference>
<protein>
    <submittedName>
        <fullName evidence="5">WD domain-/G-beta repeat-containing protein</fullName>
    </submittedName>
</protein>
<evidence type="ECO:0000259" key="4">
    <source>
        <dbReference type="Pfam" id="PF01048"/>
    </source>
</evidence>
<dbReference type="SMART" id="SM00320">
    <property type="entry name" value="WD40"/>
    <property type="match status" value="14"/>
</dbReference>
<feature type="repeat" description="WD" evidence="3">
    <location>
        <begin position="1028"/>
        <end position="1069"/>
    </location>
</feature>
<dbReference type="InterPro" id="IPR011047">
    <property type="entry name" value="Quinoprotein_ADH-like_sf"/>
</dbReference>
<accession>H8MF98</accession>
<feature type="repeat" description="WD" evidence="3">
    <location>
        <begin position="524"/>
        <end position="565"/>
    </location>
</feature>
<name>H8MF98_CORCM</name>
<sequence length="1178" mass="125240">MVALQVDVLIVVALKEELDALLELELGGQGRVGWRDERDQSGFPFHVRELPNDQGGWFLLAAAWAGQMGESMAATRATALLKELNPRCLAMCGICAGRREKVFLGDVIVADRVFNYDFGKYIAAAGHQDEGFYSDITTHNLHRPWMVDARYFAEEFQRVPQLQKLRPPSRASQRRWLLRALEAHERGEASSPVSLPDRLQRCPDWARCILALRDEGLLETIPGTLALSEKGRSVVREERLLYPDGEPRDPPFQVHVAPIATGKAVRQDPGLFKRLDASVRTVLGVEMEASAIGLVADLQGRRAIIVKAVSDYADHEKDDTFRDFACHAAAAFLMAFLRKHMAMDSRDGSYELPGLAGQVSPQRLAGRDLHGQNLSDLDLRRAELEEANLEGVTLAGLDLTEARLRRACLRRAVLSGATLRGADLREADLSGAQLLGADLRGAGLQGARLRAAKLSGARVDSLEGCDLFGAALPEVTAARPSLALAVPCLAVACSPTDVHLLASGHSDGTVRLWDAVTGRCVRVLHGHSEGVRSVAFSPDGTRLASASTDWTLSLWSVGEGRRLRVLEGHQGPVFSVAFSPDGQLLASGSDDRTLGLWSLEGARLRSVPGGTHFIRAVAFHPQDSALLASGSEGGAVTLWSVSQGRTLRVLQERGGHVRGVAFSPDGAHLAVGALDRTVSIWSVKQGQCLQILRGHKDPVLGVAFSPDGKTLASGSEDRTIMLWSVAGGPPLRTLKRHTDSVWGLAFSADGETLVSGSADRTLTAWSASQGQPLKIIGGPLASMSSVAFSPDGVLASASLPQTLALWDAAQGAPLRLFREAHEEVLGIAFSPTDRGLFATAGGAEGVQLHDTARNRRFSPLGSTAARALGVAFSPDGALLASAFEDGTVALTNSREGAQARVLQAHASYVFGVVFSPDGTLLATASADRTAALWRAQDGQRLQSLQGHSDQVRSVAFSPDGKLLATASADQSLTLWGLGTDGARRVIRGHTAPVLGVAFSPDGALLATASADRTAALWRAQDGQRLQSLQGHSDQVRSVAFSPDGKLLATASADGTACLWSPATGALLATLLLLPGGWVAFRPDGGFKSNGELSGAFWHALGLCRFEPGELDSHLPRPLRLPDGVPVLQVRGAELSRGSGLALCPPPPGLLHRVLGPIQIQLGAQGQQQVDSKPVAQQQ</sequence>
<dbReference type="GO" id="GO:0003824">
    <property type="term" value="F:catalytic activity"/>
    <property type="evidence" value="ECO:0007669"/>
    <property type="project" value="InterPro"/>
</dbReference>
<dbReference type="PROSITE" id="PS50294">
    <property type="entry name" value="WD_REPEATS_REGION"/>
    <property type="match status" value="9"/>
</dbReference>
<evidence type="ECO:0000256" key="1">
    <source>
        <dbReference type="ARBA" id="ARBA00022574"/>
    </source>
</evidence>
<dbReference type="AlphaFoldDB" id="H8MF98"/>
<dbReference type="STRING" id="1144275.COCOR_04417"/>
<dbReference type="PRINTS" id="PR00320">
    <property type="entry name" value="GPROTEINBRPT"/>
</dbReference>
<evidence type="ECO:0000256" key="3">
    <source>
        <dbReference type="PROSITE-ProRule" id="PRU00221"/>
    </source>
</evidence>
<dbReference type="InterPro" id="IPR050349">
    <property type="entry name" value="WD_LIS1/nudF_dynein_reg"/>
</dbReference>
<dbReference type="PROSITE" id="PS50082">
    <property type="entry name" value="WD_REPEATS_2"/>
    <property type="match status" value="11"/>
</dbReference>
<dbReference type="eggNOG" id="COG1357">
    <property type="taxonomic scope" value="Bacteria"/>
</dbReference>
<dbReference type="InterPro" id="IPR015943">
    <property type="entry name" value="WD40/YVTN_repeat-like_dom_sf"/>
</dbReference>
<feature type="repeat" description="WD" evidence="3">
    <location>
        <begin position="692"/>
        <end position="733"/>
    </location>
</feature>
<proteinExistence type="predicted"/>
<dbReference type="InterPro" id="IPR001646">
    <property type="entry name" value="5peptide_repeat"/>
</dbReference>
<feature type="repeat" description="WD" evidence="3">
    <location>
        <begin position="607"/>
        <end position="649"/>
    </location>
</feature>
<feature type="repeat" description="WD" evidence="3">
    <location>
        <begin position="986"/>
        <end position="1027"/>
    </location>
</feature>
<dbReference type="EMBL" id="CP003389">
    <property type="protein sequence ID" value="AFE05819.1"/>
    <property type="molecule type" value="Genomic_DNA"/>
</dbReference>
<keyword evidence="2" id="KW-0677">Repeat</keyword>
<dbReference type="InterPro" id="IPR000845">
    <property type="entry name" value="Nucleoside_phosphorylase_d"/>
</dbReference>
<evidence type="ECO:0000313" key="5">
    <source>
        <dbReference type="EMBL" id="AFE05819.1"/>
    </source>
</evidence>
<dbReference type="SUPFAM" id="SSF53167">
    <property type="entry name" value="Purine and uridine phosphorylases"/>
    <property type="match status" value="1"/>
</dbReference>
<evidence type="ECO:0000313" key="6">
    <source>
        <dbReference type="Proteomes" id="UP000007587"/>
    </source>
</evidence>
<feature type="repeat" description="WD" evidence="3">
    <location>
        <begin position="566"/>
        <end position="607"/>
    </location>
</feature>
<feature type="repeat" description="WD" evidence="3">
    <location>
        <begin position="944"/>
        <end position="985"/>
    </location>
</feature>
<dbReference type="Pfam" id="PF01048">
    <property type="entry name" value="PNP_UDP_1"/>
    <property type="match status" value="1"/>
</dbReference>
<dbReference type="InterPro" id="IPR036322">
    <property type="entry name" value="WD40_repeat_dom_sf"/>
</dbReference>
<feature type="repeat" description="WD" evidence="3">
    <location>
        <begin position="500"/>
        <end position="523"/>
    </location>
</feature>
<feature type="domain" description="Nucleoside phosphorylase" evidence="4">
    <location>
        <begin position="8"/>
        <end position="337"/>
    </location>
</feature>